<sequence length="235" mass="25845">MLCDLVKLVTRLFEQVNSQGIKPLCMLLVGAVLGDQTWWHAASISYAEPNNTVGQFAESEPVPFLACSSSANSAPWAELFCHVGERCLLSDNVVQGRYHDPSATVGETQCWTKHAPPPCFPPFTDVPNLGCLLLRATPIMSWHDARLVCRSYGGDLVVPKDYNALAAYFLPFGPKDMWVGVYKEKWVDGSPVTNWGAGEPDGGTQYCARMLKLSGRYQICDAGCSLVYGFLCQLR</sequence>
<gene>
    <name evidence="2" type="ORF">C7M84_011933</name>
</gene>
<dbReference type="InterPro" id="IPR001304">
    <property type="entry name" value="C-type_lectin-like"/>
</dbReference>
<protein>
    <recommendedName>
        <fullName evidence="1">C-type lectin domain-containing protein</fullName>
    </recommendedName>
</protein>
<dbReference type="InterPro" id="IPR016186">
    <property type="entry name" value="C-type_lectin-like/link_sf"/>
</dbReference>
<dbReference type="PROSITE" id="PS50041">
    <property type="entry name" value="C_TYPE_LECTIN_2"/>
    <property type="match status" value="1"/>
</dbReference>
<keyword evidence="3" id="KW-1185">Reference proteome</keyword>
<dbReference type="SMART" id="SM00034">
    <property type="entry name" value="CLECT"/>
    <property type="match status" value="1"/>
</dbReference>
<proteinExistence type="predicted"/>
<dbReference type="AlphaFoldDB" id="A0A3R7PFC7"/>
<dbReference type="EMBL" id="QCYY01002513">
    <property type="protein sequence ID" value="ROT69840.1"/>
    <property type="molecule type" value="Genomic_DNA"/>
</dbReference>
<dbReference type="PANTHER" id="PTHR22803">
    <property type="entry name" value="MANNOSE, PHOSPHOLIPASE, LECTIN RECEPTOR RELATED"/>
    <property type="match status" value="1"/>
</dbReference>
<name>A0A3R7PFC7_PENVA</name>
<dbReference type="InterPro" id="IPR050111">
    <property type="entry name" value="C-type_lectin/snaclec_domain"/>
</dbReference>
<dbReference type="InterPro" id="IPR016187">
    <property type="entry name" value="CTDL_fold"/>
</dbReference>
<dbReference type="Proteomes" id="UP000283509">
    <property type="component" value="Unassembled WGS sequence"/>
</dbReference>
<accession>A0A3R7PFC7</accession>
<dbReference type="Gene3D" id="3.10.100.10">
    <property type="entry name" value="Mannose-Binding Protein A, subunit A"/>
    <property type="match status" value="1"/>
</dbReference>
<evidence type="ECO:0000259" key="1">
    <source>
        <dbReference type="PROSITE" id="PS50041"/>
    </source>
</evidence>
<reference evidence="2 3" key="1">
    <citation type="submission" date="2018-04" db="EMBL/GenBank/DDBJ databases">
        <authorList>
            <person name="Zhang X."/>
            <person name="Yuan J."/>
            <person name="Li F."/>
            <person name="Xiang J."/>
        </authorList>
    </citation>
    <scope>NUCLEOTIDE SEQUENCE [LARGE SCALE GENOMIC DNA]</scope>
    <source>
        <tissue evidence="2">Muscle</tissue>
    </source>
</reference>
<comment type="caution">
    <text evidence="2">The sequence shown here is derived from an EMBL/GenBank/DDBJ whole genome shotgun (WGS) entry which is preliminary data.</text>
</comment>
<dbReference type="SUPFAM" id="SSF56436">
    <property type="entry name" value="C-type lectin-like"/>
    <property type="match status" value="1"/>
</dbReference>
<dbReference type="OrthoDB" id="6381258at2759"/>
<evidence type="ECO:0000313" key="3">
    <source>
        <dbReference type="Proteomes" id="UP000283509"/>
    </source>
</evidence>
<feature type="domain" description="C-type lectin" evidence="1">
    <location>
        <begin position="131"/>
        <end position="233"/>
    </location>
</feature>
<dbReference type="CDD" id="cd00037">
    <property type="entry name" value="CLECT"/>
    <property type="match status" value="1"/>
</dbReference>
<organism evidence="2 3">
    <name type="scientific">Penaeus vannamei</name>
    <name type="common">Whiteleg shrimp</name>
    <name type="synonym">Litopenaeus vannamei</name>
    <dbReference type="NCBI Taxonomy" id="6689"/>
    <lineage>
        <taxon>Eukaryota</taxon>
        <taxon>Metazoa</taxon>
        <taxon>Ecdysozoa</taxon>
        <taxon>Arthropoda</taxon>
        <taxon>Crustacea</taxon>
        <taxon>Multicrustacea</taxon>
        <taxon>Malacostraca</taxon>
        <taxon>Eumalacostraca</taxon>
        <taxon>Eucarida</taxon>
        <taxon>Decapoda</taxon>
        <taxon>Dendrobranchiata</taxon>
        <taxon>Penaeoidea</taxon>
        <taxon>Penaeidae</taxon>
        <taxon>Penaeus</taxon>
    </lineage>
</organism>
<evidence type="ECO:0000313" key="2">
    <source>
        <dbReference type="EMBL" id="ROT69840.1"/>
    </source>
</evidence>
<reference evidence="2 3" key="2">
    <citation type="submission" date="2019-01" db="EMBL/GenBank/DDBJ databases">
        <title>The decoding of complex shrimp genome reveals the adaptation for benthos swimmer, frequently molting mechanism and breeding impact on genome.</title>
        <authorList>
            <person name="Sun Y."/>
            <person name="Gao Y."/>
            <person name="Yu Y."/>
        </authorList>
    </citation>
    <scope>NUCLEOTIDE SEQUENCE [LARGE SCALE GENOMIC DNA]</scope>
    <source>
        <tissue evidence="2">Muscle</tissue>
    </source>
</reference>
<dbReference type="Pfam" id="PF00059">
    <property type="entry name" value="Lectin_C"/>
    <property type="match status" value="1"/>
</dbReference>